<reference evidence="2" key="1">
    <citation type="journal article" date="2014" name="Int. J. Syst. Evol. Microbiol.">
        <title>Complete genome sequence of Corynebacterium casei LMG S-19264T (=DSM 44701T), isolated from a smear-ripened cheese.</title>
        <authorList>
            <consortium name="US DOE Joint Genome Institute (JGI-PGF)"/>
            <person name="Walter F."/>
            <person name="Albersmeier A."/>
            <person name="Kalinowski J."/>
            <person name="Ruckert C."/>
        </authorList>
    </citation>
    <scope>NUCLEOTIDE SEQUENCE</scope>
    <source>
        <strain evidence="2">JCM 3051</strain>
    </source>
</reference>
<dbReference type="InterPro" id="IPR003615">
    <property type="entry name" value="HNH_nuc"/>
</dbReference>
<proteinExistence type="predicted"/>
<dbReference type="RefSeq" id="WP_171104378.1">
    <property type="nucleotide sequence ID" value="NZ_BMPT01000016.1"/>
</dbReference>
<keyword evidence="3" id="KW-1185">Reference proteome</keyword>
<sequence length="327" mass="37297">MDAPDHRRGWLLMSTEGGSLYDDRLGIEYPYDSNVQNYKRLKQGDPIALWDGEQLLGISVIEDITSEAGTKTLYRCPECGRTRPNPPSTKNPQFRCSRPTCRKSFDTPVIETVEVTRYAAVYDAGWTSLDSLVNRDEIRPFLLKSASFNAIRELDWTAFENLLAAKGARRALGRIAARVPDLSYRLPTEPQIELAHGFNQSIVRVRRGQREFRRHILASQGSRCAFTGDAPPNALEAGHLYSYAQLGEHVEYGGLMLRRDIHRLFDDGLLSVEPTRLRIDVAPDLSTYPQYAALHDRELMTELRTGQAEWLDRHWQEHREASGFHRV</sequence>
<dbReference type="EMBL" id="BMPT01000016">
    <property type="protein sequence ID" value="GGM36106.1"/>
    <property type="molecule type" value="Genomic_DNA"/>
</dbReference>
<dbReference type="Proteomes" id="UP000655589">
    <property type="component" value="Unassembled WGS sequence"/>
</dbReference>
<reference evidence="2" key="2">
    <citation type="submission" date="2020-09" db="EMBL/GenBank/DDBJ databases">
        <authorList>
            <person name="Sun Q."/>
            <person name="Ohkuma M."/>
        </authorList>
    </citation>
    <scope>NUCLEOTIDE SEQUENCE</scope>
    <source>
        <strain evidence="2">JCM 3051</strain>
    </source>
</reference>
<gene>
    <name evidence="2" type="ORF">GCM10010102_34300</name>
</gene>
<feature type="domain" description="HNH nuclease" evidence="1">
    <location>
        <begin position="224"/>
        <end position="273"/>
    </location>
</feature>
<accession>A0A8H9GL05</accession>
<evidence type="ECO:0000313" key="2">
    <source>
        <dbReference type="EMBL" id="GGM36106.1"/>
    </source>
</evidence>
<dbReference type="Pfam" id="PF13391">
    <property type="entry name" value="HNH_2"/>
    <property type="match status" value="1"/>
</dbReference>
<dbReference type="AlphaFoldDB" id="A0A8H9GL05"/>
<evidence type="ECO:0000259" key="1">
    <source>
        <dbReference type="Pfam" id="PF13391"/>
    </source>
</evidence>
<name>A0A8H9GL05_9MICO</name>
<protein>
    <recommendedName>
        <fullName evidence="1">HNH nuclease domain-containing protein</fullName>
    </recommendedName>
</protein>
<organism evidence="2 3">
    <name type="scientific">Promicromonospora citrea</name>
    <dbReference type="NCBI Taxonomy" id="43677"/>
    <lineage>
        <taxon>Bacteria</taxon>
        <taxon>Bacillati</taxon>
        <taxon>Actinomycetota</taxon>
        <taxon>Actinomycetes</taxon>
        <taxon>Micrococcales</taxon>
        <taxon>Promicromonosporaceae</taxon>
        <taxon>Promicromonospora</taxon>
    </lineage>
</organism>
<comment type="caution">
    <text evidence="2">The sequence shown here is derived from an EMBL/GenBank/DDBJ whole genome shotgun (WGS) entry which is preliminary data.</text>
</comment>
<evidence type="ECO:0000313" key="3">
    <source>
        <dbReference type="Proteomes" id="UP000655589"/>
    </source>
</evidence>